<reference evidence="10 11" key="1">
    <citation type="journal article" date="2015" name="Fungal Genet. Biol.">
        <title>Evolution of novel wood decay mechanisms in Agaricales revealed by the genome sequences of Fistulina hepatica and Cylindrobasidium torrendii.</title>
        <authorList>
            <person name="Floudas D."/>
            <person name="Held B.W."/>
            <person name="Riley R."/>
            <person name="Nagy L.G."/>
            <person name="Koehler G."/>
            <person name="Ransdell A.S."/>
            <person name="Younus H."/>
            <person name="Chow J."/>
            <person name="Chiniquy J."/>
            <person name="Lipzen A."/>
            <person name="Tritt A."/>
            <person name="Sun H."/>
            <person name="Haridas S."/>
            <person name="LaButti K."/>
            <person name="Ohm R.A."/>
            <person name="Kues U."/>
            <person name="Blanchette R.A."/>
            <person name="Grigoriev I.V."/>
            <person name="Minto R.E."/>
            <person name="Hibbett D.S."/>
        </authorList>
    </citation>
    <scope>NUCLEOTIDE SEQUENCE [LARGE SCALE GENOMIC DNA]</scope>
    <source>
        <strain evidence="10 11">FP15055 ss-10</strain>
    </source>
</reference>
<feature type="binding site" evidence="7">
    <location>
        <position position="103"/>
    </location>
    <ligand>
        <name>Zn(2+)</name>
        <dbReference type="ChEBI" id="CHEBI:29105"/>
        <label>2</label>
    </ligand>
</feature>
<gene>
    <name evidence="10" type="ORF">CYLTODRAFT_412657</name>
</gene>
<dbReference type="InterPro" id="IPR028651">
    <property type="entry name" value="ING_fam"/>
</dbReference>
<dbReference type="GO" id="GO:0000785">
    <property type="term" value="C:chromatin"/>
    <property type="evidence" value="ECO:0007669"/>
    <property type="project" value="UniProtKB-ARBA"/>
</dbReference>
<feature type="domain" description="Zinc finger PHD-type" evidence="9">
    <location>
        <begin position="55"/>
        <end position="104"/>
    </location>
</feature>
<dbReference type="EMBL" id="KN880593">
    <property type="protein sequence ID" value="KIY65366.1"/>
    <property type="molecule type" value="Genomic_DNA"/>
</dbReference>
<evidence type="ECO:0000256" key="2">
    <source>
        <dbReference type="ARBA" id="ARBA00010210"/>
    </source>
</evidence>
<evidence type="ECO:0000256" key="4">
    <source>
        <dbReference type="ARBA" id="ARBA00022771"/>
    </source>
</evidence>
<feature type="binding site" evidence="7">
    <location>
        <position position="84"/>
    </location>
    <ligand>
        <name>Zn(2+)</name>
        <dbReference type="ChEBI" id="CHEBI:29105"/>
        <label>1</label>
    </ligand>
</feature>
<evidence type="ECO:0000256" key="8">
    <source>
        <dbReference type="SAM" id="MobiDB-lite"/>
    </source>
</evidence>
<comment type="subcellular location">
    <subcellularLocation>
        <location evidence="1">Nucleus</location>
    </subcellularLocation>
</comment>
<dbReference type="PANTHER" id="PTHR10333">
    <property type="entry name" value="INHIBITOR OF GROWTH PROTEIN"/>
    <property type="match status" value="1"/>
</dbReference>
<name>A0A0D7B766_9AGAR</name>
<dbReference type="InterPro" id="IPR011011">
    <property type="entry name" value="Znf_FYVE_PHD"/>
</dbReference>
<keyword evidence="11" id="KW-1185">Reference proteome</keyword>
<dbReference type="InterPro" id="IPR001965">
    <property type="entry name" value="Znf_PHD"/>
</dbReference>
<evidence type="ECO:0000313" key="10">
    <source>
        <dbReference type="EMBL" id="KIY65366.1"/>
    </source>
</evidence>
<organism evidence="10 11">
    <name type="scientific">Cylindrobasidium torrendii FP15055 ss-10</name>
    <dbReference type="NCBI Taxonomy" id="1314674"/>
    <lineage>
        <taxon>Eukaryota</taxon>
        <taxon>Fungi</taxon>
        <taxon>Dikarya</taxon>
        <taxon>Basidiomycota</taxon>
        <taxon>Agaricomycotina</taxon>
        <taxon>Agaricomycetes</taxon>
        <taxon>Agaricomycetidae</taxon>
        <taxon>Agaricales</taxon>
        <taxon>Marasmiineae</taxon>
        <taxon>Physalacriaceae</taxon>
        <taxon>Cylindrobasidium</taxon>
    </lineage>
</organism>
<feature type="binding site" evidence="7">
    <location>
        <position position="70"/>
    </location>
    <ligand>
        <name>Zn(2+)</name>
        <dbReference type="ChEBI" id="CHEBI:29105"/>
        <label>2</label>
    </ligand>
</feature>
<dbReference type="Proteomes" id="UP000054007">
    <property type="component" value="Unassembled WGS sequence"/>
</dbReference>
<proteinExistence type="inferred from homology"/>
<dbReference type="InterPro" id="IPR019787">
    <property type="entry name" value="Znf_PHD-finger"/>
</dbReference>
<feature type="compositionally biased region" description="Pro residues" evidence="8">
    <location>
        <begin position="1"/>
        <end position="10"/>
    </location>
</feature>
<evidence type="ECO:0000256" key="6">
    <source>
        <dbReference type="ARBA" id="ARBA00023242"/>
    </source>
</evidence>
<keyword evidence="5 7" id="KW-0862">Zinc</keyword>
<evidence type="ECO:0000256" key="1">
    <source>
        <dbReference type="ARBA" id="ARBA00004123"/>
    </source>
</evidence>
<comment type="similarity">
    <text evidence="2">Belongs to the ING family.</text>
</comment>
<dbReference type="PROSITE" id="PS01359">
    <property type="entry name" value="ZF_PHD_1"/>
    <property type="match status" value="1"/>
</dbReference>
<keyword evidence="3 7" id="KW-0479">Metal-binding</keyword>
<dbReference type="SUPFAM" id="SSF57903">
    <property type="entry name" value="FYVE/PHD zinc finger"/>
    <property type="match status" value="1"/>
</dbReference>
<keyword evidence="4" id="KW-0863">Zinc-finger</keyword>
<sequence>MSPVATPKPPAASHSTRQSSPPPEPVHVEPKEDAEGEEEGEEGEEDDAKEDNNPYCFCQRKKIPGDMIACVGSNCPYEWFHLSCVGLKPGQLDEGAQWFCEVCKRQIQKKRKLKQPQSYLRASDKYR</sequence>
<feature type="binding site" evidence="7">
    <location>
        <position position="56"/>
    </location>
    <ligand>
        <name>Zn(2+)</name>
        <dbReference type="ChEBI" id="CHEBI:29105"/>
        <label>1</label>
    </ligand>
</feature>
<dbReference type="STRING" id="1314674.A0A0D7B766"/>
<feature type="region of interest" description="Disordered" evidence="8">
    <location>
        <begin position="1"/>
        <end position="54"/>
    </location>
</feature>
<feature type="binding site" evidence="7">
    <location>
        <position position="75"/>
    </location>
    <ligand>
        <name>Zn(2+)</name>
        <dbReference type="ChEBI" id="CHEBI:29105"/>
        <label>2</label>
    </ligand>
</feature>
<dbReference type="InterPro" id="IPR019786">
    <property type="entry name" value="Zinc_finger_PHD-type_CS"/>
</dbReference>
<protein>
    <recommendedName>
        <fullName evidence="9">Zinc finger PHD-type domain-containing protein</fullName>
    </recommendedName>
</protein>
<dbReference type="GO" id="GO:0008270">
    <property type="term" value="F:zinc ion binding"/>
    <property type="evidence" value="ECO:0007669"/>
    <property type="project" value="UniProtKB-KW"/>
</dbReference>
<evidence type="ECO:0000256" key="7">
    <source>
        <dbReference type="PIRSR" id="PIRSR628651-51"/>
    </source>
</evidence>
<keyword evidence="6" id="KW-0539">Nucleus</keyword>
<dbReference type="OrthoDB" id="5411773at2759"/>
<feature type="compositionally biased region" description="Acidic residues" evidence="8">
    <location>
        <begin position="34"/>
        <end position="49"/>
    </location>
</feature>
<dbReference type="SMART" id="SM00249">
    <property type="entry name" value="PHD"/>
    <property type="match status" value="1"/>
</dbReference>
<feature type="binding site" evidence="7">
    <location>
        <position position="81"/>
    </location>
    <ligand>
        <name>Zn(2+)</name>
        <dbReference type="ChEBI" id="CHEBI:29105"/>
        <label>1</label>
    </ligand>
</feature>
<dbReference type="AlphaFoldDB" id="A0A0D7B766"/>
<evidence type="ECO:0000259" key="9">
    <source>
        <dbReference type="SMART" id="SM00249"/>
    </source>
</evidence>
<feature type="binding site" evidence="7">
    <location>
        <position position="58"/>
    </location>
    <ligand>
        <name>Zn(2+)</name>
        <dbReference type="ChEBI" id="CHEBI:29105"/>
        <label>1</label>
    </ligand>
</feature>
<evidence type="ECO:0000256" key="5">
    <source>
        <dbReference type="ARBA" id="ARBA00022833"/>
    </source>
</evidence>
<accession>A0A0D7B766</accession>
<evidence type="ECO:0000313" key="11">
    <source>
        <dbReference type="Proteomes" id="UP000054007"/>
    </source>
</evidence>
<dbReference type="GO" id="GO:0005634">
    <property type="term" value="C:nucleus"/>
    <property type="evidence" value="ECO:0007669"/>
    <property type="project" value="UniProtKB-SubCell"/>
</dbReference>
<dbReference type="Pfam" id="PF00628">
    <property type="entry name" value="PHD"/>
    <property type="match status" value="1"/>
</dbReference>
<feature type="binding site" evidence="7">
    <location>
        <position position="100"/>
    </location>
    <ligand>
        <name>Zn(2+)</name>
        <dbReference type="ChEBI" id="CHEBI:29105"/>
        <label>2</label>
    </ligand>
</feature>
<dbReference type="InterPro" id="IPR013083">
    <property type="entry name" value="Znf_RING/FYVE/PHD"/>
</dbReference>
<evidence type="ECO:0000256" key="3">
    <source>
        <dbReference type="ARBA" id="ARBA00022723"/>
    </source>
</evidence>
<dbReference type="Gene3D" id="3.30.40.10">
    <property type="entry name" value="Zinc/RING finger domain, C3HC4 (zinc finger)"/>
    <property type="match status" value="1"/>
</dbReference>